<dbReference type="Gene3D" id="1.10.357.10">
    <property type="entry name" value="Tetracycline Repressor, domain 2"/>
    <property type="match status" value="1"/>
</dbReference>
<evidence type="ECO:0000256" key="4">
    <source>
        <dbReference type="ARBA" id="ARBA00023163"/>
    </source>
</evidence>
<proteinExistence type="predicted"/>
<evidence type="ECO:0000256" key="3">
    <source>
        <dbReference type="ARBA" id="ARBA00023125"/>
    </source>
</evidence>
<sequence length="210" mass="22367">MEIVTRVNRDQLVTTALELIDEEGGEALSMRALAKRVNRQVSSLYNHVESRGDLIEAVRARIVEEIDTTAFLAEPWDAALEAWARSYLAAFAAHPNVILLLATTPIRDVSTLGMYDRVVGALVEAGWPVGDAVAVMRTVEAHVLGSAIDIVAPGDLLEQGSVPPEHAAFRAALDPSLGDAFGARRAFEIGLAALLAGLRVRHAAAAGLRG</sequence>
<name>A0A5S4VH53_9MICO</name>
<dbReference type="PANTHER" id="PTHR30055:SF151">
    <property type="entry name" value="TRANSCRIPTIONAL REGULATORY PROTEIN"/>
    <property type="match status" value="1"/>
</dbReference>
<dbReference type="InterPro" id="IPR001647">
    <property type="entry name" value="HTH_TetR"/>
</dbReference>
<accession>A0A5S4VH53</accession>
<keyword evidence="4" id="KW-0804">Transcription</keyword>
<dbReference type="GO" id="GO:0046677">
    <property type="term" value="P:response to antibiotic"/>
    <property type="evidence" value="ECO:0007669"/>
    <property type="project" value="InterPro"/>
</dbReference>
<dbReference type="GO" id="GO:0000976">
    <property type="term" value="F:transcription cis-regulatory region binding"/>
    <property type="evidence" value="ECO:0007669"/>
    <property type="project" value="TreeGrafter"/>
</dbReference>
<dbReference type="AlphaFoldDB" id="A0A5S4VH53"/>
<dbReference type="SUPFAM" id="SSF46689">
    <property type="entry name" value="Homeodomain-like"/>
    <property type="match status" value="1"/>
</dbReference>
<dbReference type="InterPro" id="IPR036271">
    <property type="entry name" value="Tet_transcr_reg_TetR-rel_C_sf"/>
</dbReference>
<dbReference type="PANTHER" id="PTHR30055">
    <property type="entry name" value="HTH-TYPE TRANSCRIPTIONAL REGULATOR RUTR"/>
    <property type="match status" value="1"/>
</dbReference>
<gene>
    <name evidence="7" type="ORF">FYC51_06860</name>
</gene>
<dbReference type="PRINTS" id="PR00400">
    <property type="entry name" value="TETREPRESSOR"/>
</dbReference>
<organism evidence="7 8">
    <name type="scientific">Agromyces mariniharenae</name>
    <dbReference type="NCBI Taxonomy" id="2604423"/>
    <lineage>
        <taxon>Bacteria</taxon>
        <taxon>Bacillati</taxon>
        <taxon>Actinomycetota</taxon>
        <taxon>Actinomycetes</taxon>
        <taxon>Micrococcales</taxon>
        <taxon>Microbacteriaceae</taxon>
        <taxon>Agromyces</taxon>
    </lineage>
</organism>
<keyword evidence="1" id="KW-0678">Repressor</keyword>
<dbReference type="GO" id="GO:0045892">
    <property type="term" value="P:negative regulation of DNA-templated transcription"/>
    <property type="evidence" value="ECO:0007669"/>
    <property type="project" value="InterPro"/>
</dbReference>
<keyword evidence="3 5" id="KW-0238">DNA-binding</keyword>
<comment type="caution">
    <text evidence="7">The sequence shown here is derived from an EMBL/GenBank/DDBJ whole genome shotgun (WGS) entry which is preliminary data.</text>
</comment>
<protein>
    <submittedName>
        <fullName evidence="7">TetR/AcrR family transcriptional regulator</fullName>
    </submittedName>
</protein>
<dbReference type="Pfam" id="PF00440">
    <property type="entry name" value="TetR_N"/>
    <property type="match status" value="1"/>
</dbReference>
<dbReference type="Pfam" id="PF02909">
    <property type="entry name" value="TetR_C_1"/>
    <property type="match status" value="1"/>
</dbReference>
<evidence type="ECO:0000256" key="2">
    <source>
        <dbReference type="ARBA" id="ARBA00023015"/>
    </source>
</evidence>
<keyword evidence="8" id="KW-1185">Reference proteome</keyword>
<evidence type="ECO:0000256" key="5">
    <source>
        <dbReference type="PROSITE-ProRule" id="PRU00335"/>
    </source>
</evidence>
<dbReference type="Proteomes" id="UP000325243">
    <property type="component" value="Unassembled WGS sequence"/>
</dbReference>
<feature type="DNA-binding region" description="H-T-H motif" evidence="5">
    <location>
        <begin position="29"/>
        <end position="48"/>
    </location>
</feature>
<dbReference type="EMBL" id="VSSB01000001">
    <property type="protein sequence ID" value="TYL53395.1"/>
    <property type="molecule type" value="Genomic_DNA"/>
</dbReference>
<dbReference type="InterPro" id="IPR009057">
    <property type="entry name" value="Homeodomain-like_sf"/>
</dbReference>
<dbReference type="InterPro" id="IPR050109">
    <property type="entry name" value="HTH-type_TetR-like_transc_reg"/>
</dbReference>
<feature type="domain" description="HTH tetR-type" evidence="6">
    <location>
        <begin position="6"/>
        <end position="66"/>
    </location>
</feature>
<dbReference type="RefSeq" id="WP_148732864.1">
    <property type="nucleotide sequence ID" value="NZ_VSSB01000001.1"/>
</dbReference>
<reference evidence="7 8" key="1">
    <citation type="submission" date="2019-08" db="EMBL/GenBank/DDBJ databases">
        <authorList>
            <person name="Hu J."/>
        </authorList>
    </citation>
    <scope>NUCLEOTIDE SEQUENCE [LARGE SCALE GENOMIC DNA]</scope>
    <source>
        <strain evidence="7 8">NEAU-184</strain>
    </source>
</reference>
<evidence type="ECO:0000259" key="6">
    <source>
        <dbReference type="PROSITE" id="PS50977"/>
    </source>
</evidence>
<dbReference type="InterPro" id="IPR004111">
    <property type="entry name" value="Repressor_TetR_C"/>
</dbReference>
<evidence type="ECO:0000313" key="8">
    <source>
        <dbReference type="Proteomes" id="UP000325243"/>
    </source>
</evidence>
<evidence type="ECO:0000313" key="7">
    <source>
        <dbReference type="EMBL" id="TYL53395.1"/>
    </source>
</evidence>
<dbReference type="GO" id="GO:0003700">
    <property type="term" value="F:DNA-binding transcription factor activity"/>
    <property type="evidence" value="ECO:0007669"/>
    <property type="project" value="TreeGrafter"/>
</dbReference>
<dbReference type="InterPro" id="IPR003012">
    <property type="entry name" value="Tet_transcr_reg_TetR"/>
</dbReference>
<dbReference type="PROSITE" id="PS50977">
    <property type="entry name" value="HTH_TETR_2"/>
    <property type="match status" value="1"/>
</dbReference>
<keyword evidence="2" id="KW-0805">Transcription regulation</keyword>
<evidence type="ECO:0000256" key="1">
    <source>
        <dbReference type="ARBA" id="ARBA00022491"/>
    </source>
</evidence>
<dbReference type="SUPFAM" id="SSF48498">
    <property type="entry name" value="Tetracyclin repressor-like, C-terminal domain"/>
    <property type="match status" value="1"/>
</dbReference>